<proteinExistence type="predicted"/>
<dbReference type="Proteomes" id="UP001305647">
    <property type="component" value="Unassembled WGS sequence"/>
</dbReference>
<organism evidence="2 3">
    <name type="scientific">Parathielavia hyrcaniae</name>
    <dbReference type="NCBI Taxonomy" id="113614"/>
    <lineage>
        <taxon>Eukaryota</taxon>
        <taxon>Fungi</taxon>
        <taxon>Dikarya</taxon>
        <taxon>Ascomycota</taxon>
        <taxon>Pezizomycotina</taxon>
        <taxon>Sordariomycetes</taxon>
        <taxon>Sordariomycetidae</taxon>
        <taxon>Sordariales</taxon>
        <taxon>Chaetomiaceae</taxon>
        <taxon>Parathielavia</taxon>
    </lineage>
</organism>
<comment type="caution">
    <text evidence="2">The sequence shown here is derived from an EMBL/GenBank/DDBJ whole genome shotgun (WGS) entry which is preliminary data.</text>
</comment>
<protein>
    <submittedName>
        <fullName evidence="2">Uncharacterized protein</fullName>
    </submittedName>
</protein>
<keyword evidence="3" id="KW-1185">Reference proteome</keyword>
<feature type="region of interest" description="Disordered" evidence="1">
    <location>
        <begin position="95"/>
        <end position="125"/>
    </location>
</feature>
<name>A0AAN6Q1I6_9PEZI</name>
<gene>
    <name evidence="2" type="ORF">N658DRAFT_41010</name>
</gene>
<sequence>MCCLYLAEFSIHHDSRRSWSNYSRAEGNNHWHRIRNMGTKVNQMEGLQCPRGYFSLTALFHLRETPAWAVAGRERKAEAPFVGALPRRPRVTRMARNGGKCKVEAQAAPPRSSTDSRRGSRNAQRLVGSAILRRRRVEN</sequence>
<evidence type="ECO:0000256" key="1">
    <source>
        <dbReference type="SAM" id="MobiDB-lite"/>
    </source>
</evidence>
<reference evidence="2" key="2">
    <citation type="submission" date="2023-05" db="EMBL/GenBank/DDBJ databases">
        <authorList>
            <consortium name="Lawrence Berkeley National Laboratory"/>
            <person name="Steindorff A."/>
            <person name="Hensen N."/>
            <person name="Bonometti L."/>
            <person name="Westerberg I."/>
            <person name="Brannstrom I.O."/>
            <person name="Guillou S."/>
            <person name="Cros-Aarteil S."/>
            <person name="Calhoun S."/>
            <person name="Haridas S."/>
            <person name="Kuo A."/>
            <person name="Mondo S."/>
            <person name="Pangilinan J."/>
            <person name="Riley R."/>
            <person name="Labutti K."/>
            <person name="Andreopoulos B."/>
            <person name="Lipzen A."/>
            <person name="Chen C."/>
            <person name="Yanf M."/>
            <person name="Daum C."/>
            <person name="Ng V."/>
            <person name="Clum A."/>
            <person name="Ohm R."/>
            <person name="Martin F."/>
            <person name="Silar P."/>
            <person name="Natvig D."/>
            <person name="Lalanne C."/>
            <person name="Gautier V."/>
            <person name="Ament-Velasquez S.L."/>
            <person name="Kruys A."/>
            <person name="Hutchinson M.I."/>
            <person name="Powell A.J."/>
            <person name="Barry K."/>
            <person name="Miller A.N."/>
            <person name="Grigoriev I.V."/>
            <person name="Debuchy R."/>
            <person name="Gladieux P."/>
            <person name="Thoren M.H."/>
            <person name="Johannesson H."/>
        </authorList>
    </citation>
    <scope>NUCLEOTIDE SEQUENCE</scope>
    <source>
        <strain evidence="2">CBS 757.83</strain>
    </source>
</reference>
<evidence type="ECO:0000313" key="2">
    <source>
        <dbReference type="EMBL" id="KAK4101897.1"/>
    </source>
</evidence>
<reference evidence="2" key="1">
    <citation type="journal article" date="2023" name="Mol. Phylogenet. Evol.">
        <title>Genome-scale phylogeny and comparative genomics of the fungal order Sordariales.</title>
        <authorList>
            <person name="Hensen N."/>
            <person name="Bonometti L."/>
            <person name="Westerberg I."/>
            <person name="Brannstrom I.O."/>
            <person name="Guillou S."/>
            <person name="Cros-Aarteil S."/>
            <person name="Calhoun S."/>
            <person name="Haridas S."/>
            <person name="Kuo A."/>
            <person name="Mondo S."/>
            <person name="Pangilinan J."/>
            <person name="Riley R."/>
            <person name="LaButti K."/>
            <person name="Andreopoulos B."/>
            <person name="Lipzen A."/>
            <person name="Chen C."/>
            <person name="Yan M."/>
            <person name="Daum C."/>
            <person name="Ng V."/>
            <person name="Clum A."/>
            <person name="Steindorff A."/>
            <person name="Ohm R.A."/>
            <person name="Martin F."/>
            <person name="Silar P."/>
            <person name="Natvig D.O."/>
            <person name="Lalanne C."/>
            <person name="Gautier V."/>
            <person name="Ament-Velasquez S.L."/>
            <person name="Kruys A."/>
            <person name="Hutchinson M.I."/>
            <person name="Powell A.J."/>
            <person name="Barry K."/>
            <person name="Miller A.N."/>
            <person name="Grigoriev I.V."/>
            <person name="Debuchy R."/>
            <person name="Gladieux P."/>
            <person name="Hiltunen Thoren M."/>
            <person name="Johannesson H."/>
        </authorList>
    </citation>
    <scope>NUCLEOTIDE SEQUENCE</scope>
    <source>
        <strain evidence="2">CBS 757.83</strain>
    </source>
</reference>
<evidence type="ECO:0000313" key="3">
    <source>
        <dbReference type="Proteomes" id="UP001305647"/>
    </source>
</evidence>
<accession>A0AAN6Q1I6</accession>
<dbReference type="EMBL" id="MU863633">
    <property type="protein sequence ID" value="KAK4101897.1"/>
    <property type="molecule type" value="Genomic_DNA"/>
</dbReference>
<dbReference type="AlphaFoldDB" id="A0AAN6Q1I6"/>